<organism evidence="2 3">
    <name type="scientific">Pseudodesulfovibrio senegalensis</name>
    <dbReference type="NCBI Taxonomy" id="1721087"/>
    <lineage>
        <taxon>Bacteria</taxon>
        <taxon>Pseudomonadati</taxon>
        <taxon>Thermodesulfobacteriota</taxon>
        <taxon>Desulfovibrionia</taxon>
        <taxon>Desulfovibrionales</taxon>
        <taxon>Desulfovibrionaceae</taxon>
    </lineage>
</organism>
<dbReference type="RefSeq" id="WP_151149685.1">
    <property type="nucleotide sequence ID" value="NZ_WAIE01000001.1"/>
</dbReference>
<proteinExistence type="predicted"/>
<dbReference type="PANTHER" id="PTHR37832:SF1">
    <property type="entry name" value="STRESS-RESPONSE A_B BARREL DOMAIN-CONTAINING PROTEIN"/>
    <property type="match status" value="1"/>
</dbReference>
<name>A0A6N6N5M2_9BACT</name>
<evidence type="ECO:0000313" key="3">
    <source>
        <dbReference type="Proteomes" id="UP000438699"/>
    </source>
</evidence>
<accession>A0A6N6N5M2</accession>
<gene>
    <name evidence="2" type="ORF">F8A88_03485</name>
</gene>
<dbReference type="OrthoDB" id="9808130at2"/>
<feature type="domain" description="Stress-response A/B barrel" evidence="1">
    <location>
        <begin position="2"/>
        <end position="98"/>
    </location>
</feature>
<dbReference type="EMBL" id="WAIE01000001">
    <property type="protein sequence ID" value="KAB1443336.1"/>
    <property type="molecule type" value="Genomic_DNA"/>
</dbReference>
<dbReference type="InterPro" id="IPR013097">
    <property type="entry name" value="Dabb"/>
</dbReference>
<dbReference type="Pfam" id="PF07876">
    <property type="entry name" value="Dabb"/>
    <property type="match status" value="1"/>
</dbReference>
<dbReference type="Proteomes" id="UP000438699">
    <property type="component" value="Unassembled WGS sequence"/>
</dbReference>
<dbReference type="PROSITE" id="PS51502">
    <property type="entry name" value="S_R_A_B_BARREL"/>
    <property type="match status" value="1"/>
</dbReference>
<evidence type="ECO:0000259" key="1">
    <source>
        <dbReference type="PROSITE" id="PS51502"/>
    </source>
</evidence>
<comment type="caution">
    <text evidence="2">The sequence shown here is derived from an EMBL/GenBank/DDBJ whole genome shotgun (WGS) entry which is preliminary data.</text>
</comment>
<dbReference type="Gene3D" id="3.30.70.100">
    <property type="match status" value="1"/>
</dbReference>
<dbReference type="SMART" id="SM00886">
    <property type="entry name" value="Dabb"/>
    <property type="match status" value="1"/>
</dbReference>
<dbReference type="InterPro" id="IPR011008">
    <property type="entry name" value="Dimeric_a/b-barrel"/>
</dbReference>
<dbReference type="PANTHER" id="PTHR37832">
    <property type="entry name" value="BLL2683 PROTEIN"/>
    <property type="match status" value="1"/>
</dbReference>
<keyword evidence="3" id="KW-1185">Reference proteome</keyword>
<evidence type="ECO:0000313" key="2">
    <source>
        <dbReference type="EMBL" id="KAB1443336.1"/>
    </source>
</evidence>
<reference evidence="2 3" key="1">
    <citation type="journal article" date="2017" name="Int. J. Syst. Evol. Microbiol.">
        <title>Desulfovibrio senegalensis sp. nov., a mesophilic sulfate reducer isolated from marine sediment.</title>
        <authorList>
            <person name="Thioye A."/>
            <person name="Gam Z.B.A."/>
            <person name="Mbengue M."/>
            <person name="Cayol J.L."/>
            <person name="Joseph-Bartoli M."/>
            <person name="Toure-Kane C."/>
            <person name="Labat M."/>
        </authorList>
    </citation>
    <scope>NUCLEOTIDE SEQUENCE [LARGE SCALE GENOMIC DNA]</scope>
    <source>
        <strain evidence="2 3">DSM 101509</strain>
    </source>
</reference>
<dbReference type="AlphaFoldDB" id="A0A6N6N5M2"/>
<sequence>MIKHIVMWKLKDNAEGAEASANAVKMKEMLEGLRGRIPGLVNIEVGIEMVESVPECDVVLYSEIETREALEAYQIHPEHQACVAFIKNVVSERRVVDYEI</sequence>
<protein>
    <submittedName>
        <fullName evidence="2">Dabb family protein</fullName>
    </submittedName>
</protein>
<dbReference type="SUPFAM" id="SSF54909">
    <property type="entry name" value="Dimeric alpha+beta barrel"/>
    <property type="match status" value="1"/>
</dbReference>